<keyword evidence="2" id="KW-0472">Membrane</keyword>
<dbReference type="RefSeq" id="WP_327600426.1">
    <property type="nucleotide sequence ID" value="NZ_JAYXHS010000003.1"/>
</dbReference>
<keyword evidence="1" id="KW-0175">Coiled coil</keyword>
<feature type="transmembrane region" description="Helical" evidence="2">
    <location>
        <begin position="116"/>
        <end position="135"/>
    </location>
</feature>
<protein>
    <submittedName>
        <fullName evidence="4">Histidine kinase</fullName>
    </submittedName>
</protein>
<dbReference type="PANTHER" id="PTHR34220">
    <property type="entry name" value="SENSOR HISTIDINE KINASE YPDA"/>
    <property type="match status" value="1"/>
</dbReference>
<dbReference type="EMBL" id="JAYXHS010000003">
    <property type="protein sequence ID" value="MEC5387457.1"/>
    <property type="molecule type" value="Genomic_DNA"/>
</dbReference>
<dbReference type="SMART" id="SM00387">
    <property type="entry name" value="HATPase_c"/>
    <property type="match status" value="1"/>
</dbReference>
<evidence type="ECO:0000259" key="3">
    <source>
        <dbReference type="SMART" id="SM00387"/>
    </source>
</evidence>
<evidence type="ECO:0000313" key="5">
    <source>
        <dbReference type="Proteomes" id="UP001331561"/>
    </source>
</evidence>
<dbReference type="Proteomes" id="UP001331561">
    <property type="component" value="Unassembled WGS sequence"/>
</dbReference>
<evidence type="ECO:0000256" key="2">
    <source>
        <dbReference type="SAM" id="Phobius"/>
    </source>
</evidence>
<dbReference type="InterPro" id="IPR050640">
    <property type="entry name" value="Bact_2-comp_sensor_kinase"/>
</dbReference>
<dbReference type="InterPro" id="IPR010559">
    <property type="entry name" value="Sig_transdc_His_kin_internal"/>
</dbReference>
<keyword evidence="2" id="KW-0812">Transmembrane</keyword>
<gene>
    <name evidence="4" type="ORF">VVD49_17130</name>
</gene>
<dbReference type="Pfam" id="PF06580">
    <property type="entry name" value="His_kinase"/>
    <property type="match status" value="1"/>
</dbReference>
<feature type="transmembrane region" description="Helical" evidence="2">
    <location>
        <begin position="51"/>
        <end position="69"/>
    </location>
</feature>
<feature type="domain" description="Histidine kinase/HSP90-like ATPase" evidence="3">
    <location>
        <begin position="258"/>
        <end position="355"/>
    </location>
</feature>
<name>A0ABU6K7G1_9RHOO</name>
<dbReference type="InterPro" id="IPR036890">
    <property type="entry name" value="HATPase_C_sf"/>
</dbReference>
<dbReference type="PANTHER" id="PTHR34220:SF9">
    <property type="entry name" value="SIGNAL TRANSDUCTION HISTIDINE KINASE INTERNAL REGION DOMAIN-CONTAINING PROTEIN"/>
    <property type="match status" value="1"/>
</dbReference>
<reference evidence="4 5" key="1">
    <citation type="submission" date="2024-01" db="EMBL/GenBank/DDBJ databases">
        <title>Uliginosibacterium soil sp. nov.</title>
        <authorList>
            <person name="Lv Y."/>
        </authorList>
    </citation>
    <scope>NUCLEOTIDE SEQUENCE [LARGE SCALE GENOMIC DNA]</scope>
    <source>
        <strain evidence="4 5">H3</strain>
    </source>
</reference>
<dbReference type="Pfam" id="PF02518">
    <property type="entry name" value="HATPase_c"/>
    <property type="match status" value="1"/>
</dbReference>
<dbReference type="SUPFAM" id="SSF55874">
    <property type="entry name" value="ATPase domain of HSP90 chaperone/DNA topoisomerase II/histidine kinase"/>
    <property type="match status" value="1"/>
</dbReference>
<keyword evidence="4" id="KW-0808">Transferase</keyword>
<dbReference type="InterPro" id="IPR003594">
    <property type="entry name" value="HATPase_dom"/>
</dbReference>
<comment type="caution">
    <text evidence="4">The sequence shown here is derived from an EMBL/GenBank/DDBJ whole genome shotgun (WGS) entry which is preliminary data.</text>
</comment>
<evidence type="ECO:0000313" key="4">
    <source>
        <dbReference type="EMBL" id="MEC5387457.1"/>
    </source>
</evidence>
<feature type="transmembrane region" description="Helical" evidence="2">
    <location>
        <begin position="81"/>
        <end position="104"/>
    </location>
</feature>
<proteinExistence type="predicted"/>
<keyword evidence="2" id="KW-1133">Transmembrane helix</keyword>
<accession>A0ABU6K7G1</accession>
<feature type="coiled-coil region" evidence="1">
    <location>
        <begin position="138"/>
        <end position="172"/>
    </location>
</feature>
<dbReference type="GO" id="GO:0016301">
    <property type="term" value="F:kinase activity"/>
    <property type="evidence" value="ECO:0007669"/>
    <property type="project" value="UniProtKB-KW"/>
</dbReference>
<evidence type="ECO:0000256" key="1">
    <source>
        <dbReference type="SAM" id="Coils"/>
    </source>
</evidence>
<keyword evidence="5" id="KW-1185">Reference proteome</keyword>
<dbReference type="Gene3D" id="3.30.565.10">
    <property type="entry name" value="Histidine kinase-like ATPase, C-terminal domain"/>
    <property type="match status" value="1"/>
</dbReference>
<organism evidence="4 5">
    <name type="scientific">Uliginosibacterium silvisoli</name>
    <dbReference type="NCBI Taxonomy" id="3114758"/>
    <lineage>
        <taxon>Bacteria</taxon>
        <taxon>Pseudomonadati</taxon>
        <taxon>Pseudomonadota</taxon>
        <taxon>Betaproteobacteria</taxon>
        <taxon>Rhodocyclales</taxon>
        <taxon>Zoogloeaceae</taxon>
        <taxon>Uliginosibacterium</taxon>
    </lineage>
</organism>
<keyword evidence="4" id="KW-0418">Kinase</keyword>
<sequence length="357" mass="39113">MSMRISTPFTADSEKAFWWPSMRRLLFVFVGSSIIAALLWATKGRPFVPCWIFSQCVGMSICFVFTAVHHFSPPRFGHVPAILLGVLLGYPVGIFIAKLLGSGAAAAEVTGDGYALLRYAVAGLIFTAAFSYFFHSRMRIVELERARQEAELRETTGQKTALLAELRLLQAQIEPHFLFNTLANLHSLIGRDDALAKQLLEQLNDYLRASLVHSRARQATLGDEMDMLTAYCAIQRLRMGERLQTRIEIDPALRSVAFPPMLLQPLVENAMIHGIEPKLGAGEVQIRVTREAGMLHIVVQDDGVGFAASSAGGQGVGLSNVRERLAALFGGQARIEVRENVPAGVVVALWIPGEGSQ</sequence>